<dbReference type="Gene3D" id="2.60.120.10">
    <property type="entry name" value="Jelly Rolls"/>
    <property type="match status" value="2"/>
</dbReference>
<feature type="region of interest" description="Disordered" evidence="2">
    <location>
        <begin position="405"/>
        <end position="478"/>
    </location>
</feature>
<evidence type="ECO:0008006" key="7">
    <source>
        <dbReference type="Google" id="ProtNLM"/>
    </source>
</evidence>
<sequence length="2185" mass="236971">ADPKFLDLLALASEVLHFPWPHHLCRQDEGEEALHLVVQGAVTVESSHASSRMLRTGDHIGLEGALGLRTDPPGYSLVPSKAGCVAVRVGAEAMGRTVSFFPEQVPRLVSAGGLRALPPGNRLLTQEAEGQVWSDLRRLMGQALATEDFTSEHGATVSKRIRREVYFTGVRITSAGTPSNEMALLMEGRVSRITTNNIKTVFEAPHYFDECIFMGLQSCQSATVTALSPCVVWFVPALAAEPAEASEELAPLRGLVLEAASQRRELMNGLQARLRNMRTFRNFPSEILALISEHVDIRTYMPGQEIVQLAYDGECMIVLLKGKAEMHSSGRIRTVNAGYTLTESIRANKKIRTTATTMCICNAIHRSIISSTLARALVPGPSPSQAPRFREGSIVLASWQEQCSGGGVPGARRKGVRPTTGSVRPTTTGSTRPTTTTTSTEKDGRQRLRVTRTATSSPSGRTTTPSCGPRPEVPPVPSNLYRAPPAAVEKLTELFDKIVPAGAATAAAHMYGMGNHGRAEKEEEEWCSRHDLHSQGHNGKARRIWPTYTSPLPSRSAQQAHYRRGAPAPRPRGADLGISLVGHLEALASSLLRYSCRSRLEPTLEQPEEDSDADPEESEAWSPEPPHAEEHAAAAELDAIQDYDESAVHQDLFSDFDEDQSEYQYEYIAGVEDLPLSMIEDLPVEGHLPCLLEDEAEGQEGEDTASEDSVYQASSEKASLPPQYPRLDFTPSGTSISLDSGRSSVEDEARALVTLGGVGEDEAQVRLMALSSRPTAADLVEALKNSFKECTGTGFDQELFHPFARKAFGLVQHRHLIESAQASQFPVWQLYLRVQIHRATILIDVAGGVGSVLEVQQTIVPGCTFSTCMSQVMLFGLLDAAQAAVLAVQLSVNALDHALREVRARLCKLEIPRFSIKGRPAPGSDGAADPWAGPAVSQVMAHVARRKSFRASSSFSGKVASQAYGAGPHKLIVNQLLAQADPREAASVAAQFAEVRRQVRERQARAAPRGGGQSRRPHRAELSPLGPLAAAQPGGAPRAPPLAQLPLERPGTAGNGPHGVRGGEHSVVTDPSCFSFVSEYTSDADVPSAGSAVRHTRSDSALRATAVRRHVPLVPLAGPPVSAAGGGLGQQASPLAPRADHGAATGRRRSSSEAALPPPAPSPARQPLREPAQGGGGSLSPAARHQSSPSGTSQPLAAVGASPPAATAAADAARAPASAGGASAAPRLGGGSGAAAAAPPPTVRRVATEPRDAAAAALVRRVAAEPIGAAPSTPAGQGGAPSRSTSLAPAGPAGDAPSRSSSPPRRGILAVAAQIPKEAAQQGPTERSASKASEAYRHAALRELGRSKSPRPGELASQAPSRSVSKSNSVRGSNGPALRDPEAQASAAASPPAEKSQVGLRRSFAQASLGTRVCASLSIGSRASRQALSARVSSHDPPALEPAAAVEEDSDDNVSELSHEPEAFDRRYAHEISMHVPVRLARRISRDSPASELANAWRATFECFQDDREIHKDQLAVALQKLGFLEVRDDWVAELALRITKYSTLDEDEFDRFVQLYEERFSEDFAKLFAEFHEGGGQHMHLEEVSNLLKARGLATMKYAIQEVLEELHTARDGEAWRLEPMAFLQLIDLMRDREMFPKDELHELRHAFSKWSRNGEMHATDVLQVFLFLGWSSHSPAVVSHCDELVKMHKGARLGINQREFLLVARKVREREIALVKEEVEKPQVGTSQGRALAVWRRLGYAVEEVEVEDAAKEVGLSLEEWMGLDDTWKVLLRFRRREGFCEREVEKLKEHFMRGDDNNDGELCVTEVARTLRAMGYSASCDVAQMLVAQVDADLSGALDFREFMKLVRIYRETCNSRARAAFLRHAPNASVRCDVQQVCGASWALQGFEEIADAEDLGQAARGLLQAQEGAVGIFGFISATNRWREHDRDLRKARCGFGERETQDLMARFRATAVDEEGSGLRLPPQALQRLLAEQYPDLACSRDLRPTFRELLRDAELTPRGGLHFQGFLKLARGCHDLMEQEQLRREKESVKELGFQKHEVEAFRELFLGGGDRTSLSLEDVQSMLSTVVPMGHNNCQEFEKLFGQVASKKPNGKIGVNFPEFLLFIKRCLEGDLGCINKHAERARKRKTQDSPHAERASPRSSIRRSSVFRTESTQHLRRSSAVVQEWSIRELATEEPT</sequence>
<feature type="compositionally biased region" description="Low complexity" evidence="2">
    <location>
        <begin position="2146"/>
        <end position="2157"/>
    </location>
</feature>
<organism evidence="5 6">
    <name type="scientific">Prorocentrum cordatum</name>
    <dbReference type="NCBI Taxonomy" id="2364126"/>
    <lineage>
        <taxon>Eukaryota</taxon>
        <taxon>Sar</taxon>
        <taxon>Alveolata</taxon>
        <taxon>Dinophyceae</taxon>
        <taxon>Prorocentrales</taxon>
        <taxon>Prorocentraceae</taxon>
        <taxon>Prorocentrum</taxon>
    </lineage>
</organism>
<feature type="compositionally biased region" description="Polar residues" evidence="2">
    <location>
        <begin position="547"/>
        <end position="559"/>
    </location>
</feature>
<comment type="caution">
    <text evidence="5">The sequence shown here is derived from an EMBL/GenBank/DDBJ whole genome shotgun (WGS) entry which is preliminary data.</text>
</comment>
<dbReference type="InterPro" id="IPR018247">
    <property type="entry name" value="EF_Hand_1_Ca_BS"/>
</dbReference>
<keyword evidence="1" id="KW-0106">Calcium</keyword>
<feature type="domain" description="Cyclic nucleotide-binding" evidence="3">
    <location>
        <begin position="145"/>
        <end position="235"/>
    </location>
</feature>
<keyword evidence="6" id="KW-1185">Reference proteome</keyword>
<dbReference type="InterPro" id="IPR011992">
    <property type="entry name" value="EF-hand-dom_pair"/>
</dbReference>
<feature type="region of interest" description="Disordered" evidence="2">
    <location>
        <begin position="1342"/>
        <end position="1399"/>
    </location>
</feature>
<dbReference type="Gene3D" id="1.10.238.10">
    <property type="entry name" value="EF-hand"/>
    <property type="match status" value="1"/>
</dbReference>
<feature type="region of interest" description="Disordered" evidence="2">
    <location>
        <begin position="2129"/>
        <end position="2162"/>
    </location>
</feature>
<feature type="compositionally biased region" description="Low complexity" evidence="2">
    <location>
        <begin position="451"/>
        <end position="466"/>
    </location>
</feature>
<dbReference type="Proteomes" id="UP001189429">
    <property type="component" value="Unassembled WGS sequence"/>
</dbReference>
<evidence type="ECO:0000313" key="5">
    <source>
        <dbReference type="EMBL" id="CAK0800519.1"/>
    </source>
</evidence>
<dbReference type="PROSITE" id="PS50042">
    <property type="entry name" value="CNMP_BINDING_3"/>
    <property type="match status" value="2"/>
</dbReference>
<feature type="non-terminal residue" evidence="5">
    <location>
        <position position="1"/>
    </location>
</feature>
<evidence type="ECO:0000259" key="4">
    <source>
        <dbReference type="PROSITE" id="PS50222"/>
    </source>
</evidence>
<feature type="region of interest" description="Disordered" evidence="2">
    <location>
        <begin position="1122"/>
        <end position="1203"/>
    </location>
</feature>
<feature type="region of interest" description="Disordered" evidence="2">
    <location>
        <begin position="696"/>
        <end position="726"/>
    </location>
</feature>
<feature type="compositionally biased region" description="Basic and acidic residues" evidence="2">
    <location>
        <begin position="2135"/>
        <end position="2145"/>
    </location>
</feature>
<feature type="region of interest" description="Disordered" evidence="2">
    <location>
        <begin position="999"/>
        <end position="1066"/>
    </location>
</feature>
<dbReference type="PANTHER" id="PTHR45725:SF1">
    <property type="entry name" value="DISHEVELLED ASSOCIATED ACTIVATOR OF MORPHOGENESIS, ISOFORM D"/>
    <property type="match status" value="1"/>
</dbReference>
<feature type="region of interest" description="Disordered" evidence="2">
    <location>
        <begin position="532"/>
        <end position="571"/>
    </location>
</feature>
<feature type="region of interest" description="Disordered" evidence="2">
    <location>
        <begin position="1428"/>
        <end position="1455"/>
    </location>
</feature>
<name>A0ABN9QAS4_9DINO</name>
<feature type="region of interest" description="Disordered" evidence="2">
    <location>
        <begin position="1268"/>
        <end position="1304"/>
    </location>
</feature>
<feature type="compositionally biased region" description="Acidic residues" evidence="2">
    <location>
        <begin position="696"/>
        <end position="706"/>
    </location>
</feature>
<feature type="domain" description="Cyclic nucleotide-binding" evidence="3">
    <location>
        <begin position="279"/>
        <end position="343"/>
    </location>
</feature>
<feature type="compositionally biased region" description="Polar residues" evidence="2">
    <location>
        <begin position="1358"/>
        <end position="1372"/>
    </location>
</feature>
<dbReference type="PROSITE" id="PS00018">
    <property type="entry name" value="EF_HAND_1"/>
    <property type="match status" value="1"/>
</dbReference>
<dbReference type="SUPFAM" id="SSF51206">
    <property type="entry name" value="cAMP-binding domain-like"/>
    <property type="match status" value="2"/>
</dbReference>
<feature type="domain" description="EF-hand" evidence="4">
    <location>
        <begin position="1785"/>
        <end position="1820"/>
    </location>
</feature>
<feature type="compositionally biased region" description="Acidic residues" evidence="2">
    <location>
        <begin position="606"/>
        <end position="619"/>
    </location>
</feature>
<evidence type="ECO:0000313" key="6">
    <source>
        <dbReference type="Proteomes" id="UP001189429"/>
    </source>
</evidence>
<feature type="compositionally biased region" description="Polar residues" evidence="2">
    <location>
        <begin position="707"/>
        <end position="717"/>
    </location>
</feature>
<proteinExistence type="predicted"/>
<dbReference type="InterPro" id="IPR014710">
    <property type="entry name" value="RmlC-like_jellyroll"/>
</dbReference>
<gene>
    <name evidence="5" type="ORF">PCOR1329_LOCUS8657</name>
</gene>
<dbReference type="InterPro" id="IPR002048">
    <property type="entry name" value="EF_hand_dom"/>
</dbReference>
<dbReference type="InterPro" id="IPR000595">
    <property type="entry name" value="cNMP-bd_dom"/>
</dbReference>
<dbReference type="InterPro" id="IPR018490">
    <property type="entry name" value="cNMP-bd_dom_sf"/>
</dbReference>
<dbReference type="SUPFAM" id="SSF47473">
    <property type="entry name" value="EF-hand"/>
    <property type="match status" value="1"/>
</dbReference>
<reference evidence="5" key="1">
    <citation type="submission" date="2023-10" db="EMBL/GenBank/DDBJ databases">
        <authorList>
            <person name="Chen Y."/>
            <person name="Shah S."/>
            <person name="Dougan E. K."/>
            <person name="Thang M."/>
            <person name="Chan C."/>
        </authorList>
    </citation>
    <scope>NUCLEOTIDE SEQUENCE [LARGE SCALE GENOMIC DNA]</scope>
</reference>
<feature type="region of interest" description="Disordered" evidence="2">
    <location>
        <begin position="1219"/>
        <end position="1244"/>
    </location>
</feature>
<evidence type="ECO:0000256" key="2">
    <source>
        <dbReference type="SAM" id="MobiDB-lite"/>
    </source>
</evidence>
<accession>A0ABN9QAS4</accession>
<feature type="region of interest" description="Disordered" evidence="2">
    <location>
        <begin position="602"/>
        <end position="630"/>
    </location>
</feature>
<feature type="compositionally biased region" description="Low complexity" evidence="2">
    <location>
        <begin position="1383"/>
        <end position="1397"/>
    </location>
</feature>
<evidence type="ECO:0000259" key="3">
    <source>
        <dbReference type="PROSITE" id="PS50042"/>
    </source>
</evidence>
<feature type="compositionally biased region" description="Low complexity" evidence="2">
    <location>
        <begin position="417"/>
        <end position="439"/>
    </location>
</feature>
<dbReference type="PANTHER" id="PTHR45725">
    <property type="entry name" value="FORMIN HOMOLOGY 2 FAMILY MEMBER"/>
    <property type="match status" value="1"/>
</dbReference>
<dbReference type="EMBL" id="CAUYUJ010002381">
    <property type="protein sequence ID" value="CAK0800519.1"/>
    <property type="molecule type" value="Genomic_DNA"/>
</dbReference>
<feature type="compositionally biased region" description="Low complexity" evidence="2">
    <location>
        <begin position="1022"/>
        <end position="1047"/>
    </location>
</feature>
<dbReference type="InterPro" id="IPR051425">
    <property type="entry name" value="Formin_Homology"/>
</dbReference>
<feature type="compositionally biased region" description="Polar residues" evidence="2">
    <location>
        <begin position="1185"/>
        <end position="1195"/>
    </location>
</feature>
<protein>
    <recommendedName>
        <fullName evidence="7">Calmodulin</fullName>
    </recommendedName>
</protein>
<feature type="compositionally biased region" description="Low complexity" evidence="2">
    <location>
        <begin position="1288"/>
        <end position="1304"/>
    </location>
</feature>
<dbReference type="PROSITE" id="PS50222">
    <property type="entry name" value="EF_HAND_2"/>
    <property type="match status" value="1"/>
</dbReference>
<evidence type="ECO:0000256" key="1">
    <source>
        <dbReference type="ARBA" id="ARBA00022837"/>
    </source>
</evidence>
<dbReference type="CDD" id="cd00051">
    <property type="entry name" value="EFh"/>
    <property type="match status" value="1"/>
</dbReference>